<protein>
    <submittedName>
        <fullName evidence="1">Uncharacterized protein</fullName>
    </submittedName>
</protein>
<accession>A0ABU7SGT7</accession>
<gene>
    <name evidence="1" type="ORF">V1634_20150</name>
</gene>
<evidence type="ECO:0000313" key="1">
    <source>
        <dbReference type="EMBL" id="MEE6309155.1"/>
    </source>
</evidence>
<dbReference type="EMBL" id="JAZGQL010000014">
    <property type="protein sequence ID" value="MEE6309155.1"/>
    <property type="molecule type" value="Genomic_DNA"/>
</dbReference>
<keyword evidence="2" id="KW-1185">Reference proteome</keyword>
<reference evidence="1 2" key="1">
    <citation type="submission" date="2024-01" db="EMBL/GenBank/DDBJ databases">
        <title>Genome insights into Plantactinospora veratri sp. nov.</title>
        <authorList>
            <person name="Wang L."/>
        </authorList>
    </citation>
    <scope>NUCLEOTIDE SEQUENCE [LARGE SCALE GENOMIC DNA]</scope>
    <source>
        <strain evidence="1 2">NEAU-FHS4</strain>
    </source>
</reference>
<name>A0ABU7SGT7_9ACTN</name>
<dbReference type="Proteomes" id="UP001339911">
    <property type="component" value="Unassembled WGS sequence"/>
</dbReference>
<proteinExistence type="predicted"/>
<evidence type="ECO:0000313" key="2">
    <source>
        <dbReference type="Proteomes" id="UP001339911"/>
    </source>
</evidence>
<organism evidence="1 2">
    <name type="scientific">Plantactinospora veratri</name>
    <dbReference type="NCBI Taxonomy" id="1436122"/>
    <lineage>
        <taxon>Bacteria</taxon>
        <taxon>Bacillati</taxon>
        <taxon>Actinomycetota</taxon>
        <taxon>Actinomycetes</taxon>
        <taxon>Micromonosporales</taxon>
        <taxon>Micromonosporaceae</taxon>
        <taxon>Plantactinospora</taxon>
    </lineage>
</organism>
<sequence length="44" mass="4910">MTNTVASRSTSTGRSAERLKADPTYQAFWLLRLVFTVAPNRSAH</sequence>
<dbReference type="RefSeq" id="WP_331209434.1">
    <property type="nucleotide sequence ID" value="NZ_JAZGQL010000014.1"/>
</dbReference>
<comment type="caution">
    <text evidence="1">The sequence shown here is derived from an EMBL/GenBank/DDBJ whole genome shotgun (WGS) entry which is preliminary data.</text>
</comment>